<dbReference type="RefSeq" id="WP_164555127.1">
    <property type="nucleotide sequence ID" value="NZ_UZWE01000021.1"/>
</dbReference>
<reference evidence="1 2" key="1">
    <citation type="submission" date="2018-12" db="EMBL/GenBank/DDBJ databases">
        <authorList>
            <person name="Criscuolo A."/>
        </authorList>
    </citation>
    <scope>NUCLEOTIDE SEQUENCE [LARGE SCALE GENOMIC DNA]</scope>
    <source>
        <strain evidence="1">ACIP1116241</strain>
    </source>
</reference>
<dbReference type="Proteomes" id="UP000270743">
    <property type="component" value="Unassembled WGS sequence"/>
</dbReference>
<keyword evidence="2" id="KW-1185">Reference proteome</keyword>
<gene>
    <name evidence="1" type="ORF">PARHAE_00724</name>
</gene>
<proteinExistence type="predicted"/>
<sequence length="56" mass="6266">MTPIQAPVSPRTGWLSDLIILNERIRRDRIITLPSSEYEQIVPAHIAAAKLAEGTR</sequence>
<evidence type="ECO:0000313" key="2">
    <source>
        <dbReference type="Proteomes" id="UP000270743"/>
    </source>
</evidence>
<evidence type="ECO:0000313" key="1">
    <source>
        <dbReference type="EMBL" id="VDS07547.1"/>
    </source>
</evidence>
<dbReference type="AlphaFoldDB" id="A0A3S4CH37"/>
<organism evidence="1 2">
    <name type="scientific">Paracoccus haematequi</name>
    <dbReference type="NCBI Taxonomy" id="2491866"/>
    <lineage>
        <taxon>Bacteria</taxon>
        <taxon>Pseudomonadati</taxon>
        <taxon>Pseudomonadota</taxon>
        <taxon>Alphaproteobacteria</taxon>
        <taxon>Rhodobacterales</taxon>
        <taxon>Paracoccaceae</taxon>
        <taxon>Paracoccus</taxon>
    </lineage>
</organism>
<name>A0A3S4CH37_9RHOB</name>
<dbReference type="EMBL" id="UZWE01000021">
    <property type="protein sequence ID" value="VDS07547.1"/>
    <property type="molecule type" value="Genomic_DNA"/>
</dbReference>
<protein>
    <submittedName>
        <fullName evidence="1">Uncharacterized protein</fullName>
    </submittedName>
</protein>
<accession>A0A3S4CH37</accession>